<dbReference type="InterPro" id="IPR012337">
    <property type="entry name" value="RNaseH-like_sf"/>
</dbReference>
<dbReference type="Gene3D" id="3.30.420.10">
    <property type="entry name" value="Ribonuclease H-like superfamily/Ribonuclease H"/>
    <property type="match status" value="1"/>
</dbReference>
<evidence type="ECO:0000313" key="2">
    <source>
        <dbReference type="EMBL" id="CAK1585571.1"/>
    </source>
</evidence>
<dbReference type="PANTHER" id="PTHR47331">
    <property type="entry name" value="PHD-TYPE DOMAIN-CONTAINING PROTEIN"/>
    <property type="match status" value="1"/>
</dbReference>
<dbReference type="EMBL" id="CAVLGL010000079">
    <property type="protein sequence ID" value="CAK1585571.1"/>
    <property type="molecule type" value="Genomic_DNA"/>
</dbReference>
<dbReference type="SUPFAM" id="SSF53098">
    <property type="entry name" value="Ribonuclease H-like"/>
    <property type="match status" value="1"/>
</dbReference>
<dbReference type="Pfam" id="PF03564">
    <property type="entry name" value="DUF1759"/>
    <property type="match status" value="1"/>
</dbReference>
<dbReference type="Gene3D" id="3.10.10.10">
    <property type="entry name" value="HIV Type 1 Reverse Transcriptase, subunit A, domain 1"/>
    <property type="match status" value="1"/>
</dbReference>
<gene>
    <name evidence="2" type="ORF">PARMNEM_LOCUS6634</name>
</gene>
<protein>
    <recommendedName>
        <fullName evidence="1">Integrase catalytic domain-containing protein</fullName>
    </recommendedName>
</protein>
<dbReference type="InterPro" id="IPR001584">
    <property type="entry name" value="Integrase_cat-core"/>
</dbReference>
<feature type="domain" description="Integrase catalytic" evidence="1">
    <location>
        <begin position="1414"/>
        <end position="1607"/>
    </location>
</feature>
<dbReference type="InterPro" id="IPR041588">
    <property type="entry name" value="Integrase_H2C2"/>
</dbReference>
<dbReference type="InterPro" id="IPR040676">
    <property type="entry name" value="DUF5641"/>
</dbReference>
<dbReference type="PROSITE" id="PS50994">
    <property type="entry name" value="INTEGRASE"/>
    <property type="match status" value="1"/>
</dbReference>
<organism evidence="2 3">
    <name type="scientific">Parnassius mnemosyne</name>
    <name type="common">clouded apollo</name>
    <dbReference type="NCBI Taxonomy" id="213953"/>
    <lineage>
        <taxon>Eukaryota</taxon>
        <taxon>Metazoa</taxon>
        <taxon>Ecdysozoa</taxon>
        <taxon>Arthropoda</taxon>
        <taxon>Hexapoda</taxon>
        <taxon>Insecta</taxon>
        <taxon>Pterygota</taxon>
        <taxon>Neoptera</taxon>
        <taxon>Endopterygota</taxon>
        <taxon>Lepidoptera</taxon>
        <taxon>Glossata</taxon>
        <taxon>Ditrysia</taxon>
        <taxon>Papilionoidea</taxon>
        <taxon>Papilionidae</taxon>
        <taxon>Parnassiinae</taxon>
        <taxon>Parnassini</taxon>
        <taxon>Parnassius</taxon>
        <taxon>Driopa</taxon>
    </lineage>
</organism>
<proteinExistence type="predicted"/>
<dbReference type="InterPro" id="IPR005312">
    <property type="entry name" value="DUF1759"/>
</dbReference>
<dbReference type="InterPro" id="IPR043502">
    <property type="entry name" value="DNA/RNA_pol_sf"/>
</dbReference>
<comment type="caution">
    <text evidence="2">The sequence shown here is derived from an EMBL/GenBank/DDBJ whole genome shotgun (WGS) entry which is preliminary data.</text>
</comment>
<evidence type="ECO:0000313" key="3">
    <source>
        <dbReference type="Proteomes" id="UP001314205"/>
    </source>
</evidence>
<dbReference type="GO" id="GO:0003676">
    <property type="term" value="F:nucleic acid binding"/>
    <property type="evidence" value="ECO:0007669"/>
    <property type="project" value="InterPro"/>
</dbReference>
<dbReference type="SUPFAM" id="SSF56672">
    <property type="entry name" value="DNA/RNA polymerases"/>
    <property type="match status" value="1"/>
</dbReference>
<evidence type="ECO:0000259" key="1">
    <source>
        <dbReference type="PROSITE" id="PS50994"/>
    </source>
</evidence>
<dbReference type="GO" id="GO:0042575">
    <property type="term" value="C:DNA polymerase complex"/>
    <property type="evidence" value="ECO:0007669"/>
    <property type="project" value="UniProtKB-ARBA"/>
</dbReference>
<dbReference type="CDD" id="cd01644">
    <property type="entry name" value="RT_pepA17"/>
    <property type="match status" value="1"/>
</dbReference>
<dbReference type="Pfam" id="PF05380">
    <property type="entry name" value="Peptidase_A17"/>
    <property type="match status" value="1"/>
</dbReference>
<dbReference type="InterPro" id="IPR043128">
    <property type="entry name" value="Rev_trsase/Diguanyl_cyclase"/>
</dbReference>
<dbReference type="InterPro" id="IPR008042">
    <property type="entry name" value="Retrotrans_Pao"/>
</dbReference>
<name>A0AAV1KUX2_9NEOP</name>
<dbReference type="PANTHER" id="PTHR47331:SF1">
    <property type="entry name" value="GAG-LIKE PROTEIN"/>
    <property type="match status" value="1"/>
</dbReference>
<dbReference type="Pfam" id="PF18701">
    <property type="entry name" value="DUF5641"/>
    <property type="match status" value="1"/>
</dbReference>
<keyword evidence="3" id="KW-1185">Reference proteome</keyword>
<dbReference type="GO" id="GO:0015074">
    <property type="term" value="P:DNA integration"/>
    <property type="evidence" value="ECO:0007669"/>
    <property type="project" value="InterPro"/>
</dbReference>
<reference evidence="2 3" key="1">
    <citation type="submission" date="2023-11" db="EMBL/GenBank/DDBJ databases">
        <authorList>
            <person name="Hedman E."/>
            <person name="Englund M."/>
            <person name="Stromberg M."/>
            <person name="Nyberg Akerstrom W."/>
            <person name="Nylinder S."/>
            <person name="Jareborg N."/>
            <person name="Kallberg Y."/>
            <person name="Kronander E."/>
        </authorList>
    </citation>
    <scope>NUCLEOTIDE SEQUENCE [LARGE SCALE GENOMIC DNA]</scope>
</reference>
<dbReference type="GO" id="GO:0071897">
    <property type="term" value="P:DNA biosynthetic process"/>
    <property type="evidence" value="ECO:0007669"/>
    <property type="project" value="UniProtKB-ARBA"/>
</dbReference>
<sequence length="1723" mass="198462">MSKVEEIIEQLEEYYNQINKTQINLKKCPKTRITQGYLEVKIQCIEEYWVSYRAAHQNLLKLTSKNDRQKISHFVNSEYDKCEEVFTCLKGDMVDMLNDIKNNTGNNTNPSTSPMCEKPVVDVKLPRINLPTFFGAYEEWQSFEDTFISLIDRNNSLSDVQKLHYLKSCVAGEAKNTINHFQVTDKNYEPAWKALKNRYSHKRLIVNAILKKLFSLKKINTQSPAHLKVLIDNTKESINSLNNLDIKTDSWDPLLIYISILKLDQESHRDWETYVSSGHPKDMPTFDNFVSFLENRIHTLELTSTSREKVQRSYHISAAATTVQCVLCNENHFLCHCKKFGKLDPEKRSEYVKEKRLCYNCLSTGHPGYYCKQKTSCRVCGKRHHSLLHSYKKKEVTFDKEENKHSPGLNSLHTNVEETEKEESDVSIASHFTSNTKNVLLATALIPIKSDTGYVTMLRVLIDPGSQASFISERAIQLLQLKRKRVHGTIYGVGSTKTSISHVVCFEVLSNYENQFKLNVKAYVLSTPLTTKLPCKTIEPMNNWTHLKELTLADPHFATPGRIDALLGVEVYTEILKGNVIKGPPGTPSAQETSFGWILFGEISNTSSSEDIIVMHHHVDVDNMLRNMWDIETTEKRNFTAEERLCENIYAATHSRTTDGRYMVKLPFKNVNYLEEIGETKEIALKRFYLLERRLNLNKTLKQDYIRVIEEYIKLGYIEEIPHKERNDPSIYLSHHAVIREDKETTQCRVVFDASCKGANNKSLNDELLVGPQLQEDLRSLIIRWRMKPVCFIADIQKMYLQILVTKEDTDCQRIFWRKSNKEELKIYRLKRVTFGTSSAPYLAVRMLVQLSKDEEKNYPEAAKVIREDFYVDDCMSGAMTEQDCIKLGQQLQAILKKGGFKLHKFASNNKNFLSQINSELRSSKASINIKSDSTIKALGLAWNMSMDTFHYQLNLPPIPKEITKRNILADIQRLFDPLGWLGASIIPAKILIQKLWLKNLDWDDKIDEDLEKEWLILRKSFKQIKNVEIPRWIDTECEDSKNVTLHGFCDASNKAYCAVVYCRIANNKGEIKTNIIASRTRVAPVKPLSLPRLELCGAVILARLLTHIREAMRLSPTKVFAWTDSSVVLSWLFGDPNRWKPFVSNRVVEILDNLCNTQWFHVKTNDNPADIGSRGMNLQQLIQCKQWWEGPAWLKEKNIEYSRPNLIPTDIERKKNIQVNLKTETKKQRIKLENFDSLQELLKVVVYCSRFINSKKQPDEIRKNITTEEYENALLKCVRIVQKREYEEDIKNIRMKGRVKKGSSLKSLNPFLDTQNILRVGGRLQRSELTQEQKHPIILSSSNHLTSLLIADAHKKTLHGGIQLMLCYLRNRFWIIRAKNAIKFYIRKCIVCARQRAAIRTQIMGELPKARVTPARPFLHSGVDFAGPLQILLSKGRGAKTSKAYIAIFVCMATKAIHLELVGDLTAESFIGAFHRFVARRGKCSHIWSDQGRNFVGANKDLADAWKQARLEIPGYLIDTLALDGTQWHFIPPHSPNFGGLWEAGVKSTKYHLRRIMTRNLTQEEMTTVLCQIEACLNSRPLVPIDTEDVDVIDPLTPGHFLIGEAPILPPSPDLRDINASKLTRWQFTQKIVRDFWQRWHTEYLSRLQERTKWIKRESEYEIGDIVLLKDDNLPPGKWLLGRIMEKYPGPDGIARVYGVKCGTNILKRSISKLCALPIESK</sequence>
<dbReference type="Gene3D" id="1.10.340.70">
    <property type="match status" value="1"/>
</dbReference>
<accession>A0AAV1KUX2</accession>
<dbReference type="Proteomes" id="UP001314205">
    <property type="component" value="Unassembled WGS sequence"/>
</dbReference>
<dbReference type="Pfam" id="PF17921">
    <property type="entry name" value="Integrase_H2C2"/>
    <property type="match status" value="1"/>
</dbReference>
<dbReference type="Gene3D" id="3.30.70.270">
    <property type="match status" value="1"/>
</dbReference>
<dbReference type="InterPro" id="IPR036397">
    <property type="entry name" value="RNaseH_sf"/>
</dbReference>